<dbReference type="EMBL" id="EQ999979">
    <property type="protein sequence ID" value="OAT02187.1"/>
    <property type="molecule type" value="Genomic_DNA"/>
</dbReference>
<dbReference type="RefSeq" id="XP_045281914.1">
    <property type="nucleotide sequence ID" value="XM_045426556.1"/>
</dbReference>
<evidence type="ECO:0000313" key="2">
    <source>
        <dbReference type="Proteomes" id="UP000002039"/>
    </source>
</evidence>
<protein>
    <submittedName>
        <fullName evidence="1">Uncharacterized protein</fullName>
    </submittedName>
</protein>
<sequence>MTAATRGRVGKEVGILLDQNGQEGEAVGCDSREHYIVHYLIERGARKAGVHANVVETLPNLCFQFPLAMSGNLRIFQLPLNIMSRRVVQ</sequence>
<organism evidence="1 2">
    <name type="scientific">Ajellomyces dermatitidis (strain ER-3 / ATCC MYA-2586)</name>
    <name type="common">Blastomyces dermatitidis</name>
    <dbReference type="NCBI Taxonomy" id="559297"/>
    <lineage>
        <taxon>Eukaryota</taxon>
        <taxon>Fungi</taxon>
        <taxon>Dikarya</taxon>
        <taxon>Ascomycota</taxon>
        <taxon>Pezizomycotina</taxon>
        <taxon>Eurotiomycetes</taxon>
        <taxon>Eurotiomycetidae</taxon>
        <taxon>Onygenales</taxon>
        <taxon>Ajellomycetaceae</taxon>
        <taxon>Blastomyces</taxon>
    </lineage>
</organism>
<keyword evidence="2" id="KW-1185">Reference proteome</keyword>
<dbReference type="Proteomes" id="UP000002039">
    <property type="component" value="Unassembled WGS sequence"/>
</dbReference>
<proteinExistence type="predicted"/>
<evidence type="ECO:0000313" key="1">
    <source>
        <dbReference type="EMBL" id="OAT02187.1"/>
    </source>
</evidence>
<gene>
    <name evidence="1" type="ORF">BDCG_17429</name>
</gene>
<accession>A0ABX2VYH8</accession>
<name>A0ABX2VYH8_AJEDR</name>
<dbReference type="GeneID" id="69032321"/>
<reference evidence="2" key="1">
    <citation type="journal article" date="2015" name="PLoS Genet.">
        <title>The dynamic genome and transcriptome of the human fungal pathogen Blastomyces and close relative Emmonsia.</title>
        <authorList>
            <person name="Munoz J.F."/>
            <person name="Gauthier G.M."/>
            <person name="Desjardins C.A."/>
            <person name="Gallo J.E."/>
            <person name="Holder J."/>
            <person name="Sullivan T.D."/>
            <person name="Marty A.J."/>
            <person name="Carmen J.C."/>
            <person name="Chen Z."/>
            <person name="Ding L."/>
            <person name="Gujja S."/>
            <person name="Magrini V."/>
            <person name="Misas E."/>
            <person name="Mitreva M."/>
            <person name="Priest M."/>
            <person name="Saif S."/>
            <person name="Whiston E.A."/>
            <person name="Young S."/>
            <person name="Zeng Q."/>
            <person name="Goldman W.E."/>
            <person name="Mardis E.R."/>
            <person name="Taylor J.W."/>
            <person name="McEwen J.G."/>
            <person name="Clay O.K."/>
            <person name="Klein B.S."/>
            <person name="Cuomo C.A."/>
        </authorList>
    </citation>
    <scope>NUCLEOTIDE SEQUENCE [LARGE SCALE GENOMIC DNA]</scope>
    <source>
        <strain evidence="2">ER-3 / ATCC MYA-2586</strain>
    </source>
</reference>